<protein>
    <recommendedName>
        <fullName evidence="4">Secreted peptide</fullName>
    </recommendedName>
</protein>
<dbReference type="EMBL" id="JARQZJ010000004">
    <property type="protein sequence ID" value="KAK9871056.1"/>
    <property type="molecule type" value="Genomic_DNA"/>
</dbReference>
<evidence type="ECO:0000313" key="2">
    <source>
        <dbReference type="EMBL" id="KAK9871056.1"/>
    </source>
</evidence>
<keyword evidence="3" id="KW-1185">Reference proteome</keyword>
<sequence>MVLVVSRLRYALGCGALSLPLLIFLLLRRGSSSNKHNYFTLGRGQDYGRDFRIPLNRCRLGCVSPGTLGLKLFNLLNDDIKSSSSILI</sequence>
<name>A0AAW1TSE0_9CUCU</name>
<proteinExistence type="predicted"/>
<keyword evidence="1" id="KW-0812">Transmembrane</keyword>
<evidence type="ECO:0000313" key="3">
    <source>
        <dbReference type="Proteomes" id="UP001431783"/>
    </source>
</evidence>
<keyword evidence="1" id="KW-1133">Transmembrane helix</keyword>
<organism evidence="2 3">
    <name type="scientific">Henosepilachna vigintioctopunctata</name>
    <dbReference type="NCBI Taxonomy" id="420089"/>
    <lineage>
        <taxon>Eukaryota</taxon>
        <taxon>Metazoa</taxon>
        <taxon>Ecdysozoa</taxon>
        <taxon>Arthropoda</taxon>
        <taxon>Hexapoda</taxon>
        <taxon>Insecta</taxon>
        <taxon>Pterygota</taxon>
        <taxon>Neoptera</taxon>
        <taxon>Endopterygota</taxon>
        <taxon>Coleoptera</taxon>
        <taxon>Polyphaga</taxon>
        <taxon>Cucujiformia</taxon>
        <taxon>Coccinelloidea</taxon>
        <taxon>Coccinellidae</taxon>
        <taxon>Epilachninae</taxon>
        <taxon>Epilachnini</taxon>
        <taxon>Henosepilachna</taxon>
    </lineage>
</organism>
<reference evidence="2 3" key="1">
    <citation type="submission" date="2023-03" db="EMBL/GenBank/DDBJ databases">
        <title>Genome insight into feeding habits of ladybird beetles.</title>
        <authorList>
            <person name="Li H.-S."/>
            <person name="Huang Y.-H."/>
            <person name="Pang H."/>
        </authorList>
    </citation>
    <scope>NUCLEOTIDE SEQUENCE [LARGE SCALE GENOMIC DNA]</scope>
    <source>
        <strain evidence="2">SYSU_2023b</strain>
        <tissue evidence="2">Whole body</tissue>
    </source>
</reference>
<evidence type="ECO:0008006" key="4">
    <source>
        <dbReference type="Google" id="ProtNLM"/>
    </source>
</evidence>
<comment type="caution">
    <text evidence="2">The sequence shown here is derived from an EMBL/GenBank/DDBJ whole genome shotgun (WGS) entry which is preliminary data.</text>
</comment>
<accession>A0AAW1TSE0</accession>
<evidence type="ECO:0000256" key="1">
    <source>
        <dbReference type="SAM" id="Phobius"/>
    </source>
</evidence>
<feature type="transmembrane region" description="Helical" evidence="1">
    <location>
        <begin position="6"/>
        <end position="27"/>
    </location>
</feature>
<gene>
    <name evidence="2" type="ORF">WA026_010015</name>
</gene>
<dbReference type="Proteomes" id="UP001431783">
    <property type="component" value="Unassembled WGS sequence"/>
</dbReference>
<dbReference type="AlphaFoldDB" id="A0AAW1TSE0"/>
<keyword evidence="1" id="KW-0472">Membrane</keyword>